<evidence type="ECO:0000256" key="2">
    <source>
        <dbReference type="ARBA" id="ARBA00022741"/>
    </source>
</evidence>
<evidence type="ECO:0000256" key="3">
    <source>
        <dbReference type="ARBA" id="ARBA00022777"/>
    </source>
</evidence>
<evidence type="ECO:0000256" key="1">
    <source>
        <dbReference type="ARBA" id="ARBA00022679"/>
    </source>
</evidence>
<dbReference type="GO" id="GO:0019205">
    <property type="term" value="F:nucleobase-containing compound kinase activity"/>
    <property type="evidence" value="ECO:0007669"/>
    <property type="project" value="InterPro"/>
</dbReference>
<dbReference type="Pfam" id="PF00406">
    <property type="entry name" value="ADK"/>
    <property type="match status" value="1"/>
</dbReference>
<dbReference type="GO" id="GO:0005524">
    <property type="term" value="F:ATP binding"/>
    <property type="evidence" value="ECO:0007669"/>
    <property type="project" value="InterPro"/>
</dbReference>
<accession>A0A0Q9WSG1</accession>
<dbReference type="AlphaFoldDB" id="A0A0Q9WSG1"/>
<evidence type="ECO:0000256" key="4">
    <source>
        <dbReference type="RuleBase" id="RU003330"/>
    </source>
</evidence>
<dbReference type="PANTHER" id="PTHR23359">
    <property type="entry name" value="NUCLEOTIDE KINASE"/>
    <property type="match status" value="1"/>
</dbReference>
<dbReference type="Proteomes" id="UP000007798">
    <property type="component" value="Unassembled WGS sequence"/>
</dbReference>
<keyword evidence="3 4" id="KW-0418">Kinase</keyword>
<dbReference type="STRING" id="7260.A0A0Q9WSG1"/>
<dbReference type="KEGG" id="dwi:124459656"/>
<gene>
    <name evidence="5" type="primary">Dwil\GK27584</name>
    <name evidence="5" type="ORF">Dwil_GK27584</name>
</gene>
<evidence type="ECO:0000313" key="5">
    <source>
        <dbReference type="EMBL" id="KRF99040.1"/>
    </source>
</evidence>
<comment type="similarity">
    <text evidence="4">Belongs to the adenylate kinase family.</text>
</comment>
<proteinExistence type="inferred from homology"/>
<keyword evidence="2" id="KW-0547">Nucleotide-binding</keyword>
<dbReference type="GO" id="GO:0006139">
    <property type="term" value="P:nucleobase-containing compound metabolic process"/>
    <property type="evidence" value="ECO:0007669"/>
    <property type="project" value="InterPro"/>
</dbReference>
<dbReference type="Gene3D" id="3.40.50.300">
    <property type="entry name" value="P-loop containing nucleotide triphosphate hydrolases"/>
    <property type="match status" value="1"/>
</dbReference>
<dbReference type="EMBL" id="CH964095">
    <property type="protein sequence ID" value="KRF99040.1"/>
    <property type="molecule type" value="Genomic_DNA"/>
</dbReference>
<dbReference type="SUPFAM" id="SSF52540">
    <property type="entry name" value="P-loop containing nucleoside triphosphate hydrolases"/>
    <property type="match status" value="1"/>
</dbReference>
<dbReference type="InterPro" id="IPR027417">
    <property type="entry name" value="P-loop_NTPase"/>
</dbReference>
<dbReference type="CDD" id="cd01428">
    <property type="entry name" value="ADK"/>
    <property type="match status" value="1"/>
</dbReference>
<name>A0A0Q9WSG1_DROWI</name>
<keyword evidence="1 4" id="KW-0808">Transferase</keyword>
<keyword evidence="6" id="KW-1185">Reference proteome</keyword>
<dbReference type="PRINTS" id="PR00094">
    <property type="entry name" value="ADENYLTKNASE"/>
</dbReference>
<evidence type="ECO:0008006" key="7">
    <source>
        <dbReference type="Google" id="ProtNLM"/>
    </source>
</evidence>
<dbReference type="OrthoDB" id="442176at2759"/>
<organism evidence="5 6">
    <name type="scientific">Drosophila willistoni</name>
    <name type="common">Fruit fly</name>
    <dbReference type="NCBI Taxonomy" id="7260"/>
    <lineage>
        <taxon>Eukaryota</taxon>
        <taxon>Metazoa</taxon>
        <taxon>Ecdysozoa</taxon>
        <taxon>Arthropoda</taxon>
        <taxon>Hexapoda</taxon>
        <taxon>Insecta</taxon>
        <taxon>Pterygota</taxon>
        <taxon>Neoptera</taxon>
        <taxon>Endopterygota</taxon>
        <taxon>Diptera</taxon>
        <taxon>Brachycera</taxon>
        <taxon>Muscomorpha</taxon>
        <taxon>Ephydroidea</taxon>
        <taxon>Drosophilidae</taxon>
        <taxon>Drosophila</taxon>
        <taxon>Sophophora</taxon>
    </lineage>
</organism>
<protein>
    <recommendedName>
        <fullName evidence="7">Adenylate kinase</fullName>
    </recommendedName>
</protein>
<dbReference type="InParanoid" id="A0A0Q9WSG1"/>
<reference evidence="5 6" key="1">
    <citation type="journal article" date="2007" name="Nature">
        <title>Evolution of genes and genomes on the Drosophila phylogeny.</title>
        <authorList>
            <consortium name="Drosophila 12 Genomes Consortium"/>
            <person name="Clark A.G."/>
            <person name="Eisen M.B."/>
            <person name="Smith D.R."/>
            <person name="Bergman C.M."/>
            <person name="Oliver B."/>
            <person name="Markow T.A."/>
            <person name="Kaufman T.C."/>
            <person name="Kellis M."/>
            <person name="Gelbart W."/>
            <person name="Iyer V.N."/>
            <person name="Pollard D.A."/>
            <person name="Sackton T.B."/>
            <person name="Larracuente A.M."/>
            <person name="Singh N.D."/>
            <person name="Abad J.P."/>
            <person name="Abt D.N."/>
            <person name="Adryan B."/>
            <person name="Aguade M."/>
            <person name="Akashi H."/>
            <person name="Anderson W.W."/>
            <person name="Aquadro C.F."/>
            <person name="Ardell D.H."/>
            <person name="Arguello R."/>
            <person name="Artieri C.G."/>
            <person name="Barbash D.A."/>
            <person name="Barker D."/>
            <person name="Barsanti P."/>
            <person name="Batterham P."/>
            <person name="Batzoglou S."/>
            <person name="Begun D."/>
            <person name="Bhutkar A."/>
            <person name="Blanco E."/>
            <person name="Bosak S.A."/>
            <person name="Bradley R.K."/>
            <person name="Brand A.D."/>
            <person name="Brent M.R."/>
            <person name="Brooks A.N."/>
            <person name="Brown R.H."/>
            <person name="Butlin R.K."/>
            <person name="Caggese C."/>
            <person name="Calvi B.R."/>
            <person name="Bernardo de Carvalho A."/>
            <person name="Caspi A."/>
            <person name="Castrezana S."/>
            <person name="Celniker S.E."/>
            <person name="Chang J.L."/>
            <person name="Chapple C."/>
            <person name="Chatterji S."/>
            <person name="Chinwalla A."/>
            <person name="Civetta A."/>
            <person name="Clifton S.W."/>
            <person name="Comeron J.M."/>
            <person name="Costello J.C."/>
            <person name="Coyne J.A."/>
            <person name="Daub J."/>
            <person name="David R.G."/>
            <person name="Delcher A.L."/>
            <person name="Delehaunty K."/>
            <person name="Do C.B."/>
            <person name="Ebling H."/>
            <person name="Edwards K."/>
            <person name="Eickbush T."/>
            <person name="Evans J.D."/>
            <person name="Filipski A."/>
            <person name="Findeiss S."/>
            <person name="Freyhult E."/>
            <person name="Fulton L."/>
            <person name="Fulton R."/>
            <person name="Garcia A.C."/>
            <person name="Gardiner A."/>
            <person name="Garfield D.A."/>
            <person name="Garvin B.E."/>
            <person name="Gibson G."/>
            <person name="Gilbert D."/>
            <person name="Gnerre S."/>
            <person name="Godfrey J."/>
            <person name="Good R."/>
            <person name="Gotea V."/>
            <person name="Gravely B."/>
            <person name="Greenberg A.J."/>
            <person name="Griffiths-Jones S."/>
            <person name="Gross S."/>
            <person name="Guigo R."/>
            <person name="Gustafson E.A."/>
            <person name="Haerty W."/>
            <person name="Hahn M.W."/>
            <person name="Halligan D.L."/>
            <person name="Halpern A.L."/>
            <person name="Halter G.M."/>
            <person name="Han M.V."/>
            <person name="Heger A."/>
            <person name="Hillier L."/>
            <person name="Hinrichs A.S."/>
            <person name="Holmes I."/>
            <person name="Hoskins R.A."/>
            <person name="Hubisz M.J."/>
            <person name="Hultmark D."/>
            <person name="Huntley M.A."/>
            <person name="Jaffe D.B."/>
            <person name="Jagadeeshan S."/>
            <person name="Jeck W.R."/>
            <person name="Johnson J."/>
            <person name="Jones C.D."/>
            <person name="Jordan W.C."/>
            <person name="Karpen G.H."/>
            <person name="Kataoka E."/>
            <person name="Keightley P.D."/>
            <person name="Kheradpour P."/>
            <person name="Kirkness E.F."/>
            <person name="Koerich L.B."/>
            <person name="Kristiansen K."/>
            <person name="Kudrna D."/>
            <person name="Kulathinal R.J."/>
            <person name="Kumar S."/>
            <person name="Kwok R."/>
            <person name="Lander E."/>
            <person name="Langley C.H."/>
            <person name="Lapoint R."/>
            <person name="Lazzaro B.P."/>
            <person name="Lee S.J."/>
            <person name="Levesque L."/>
            <person name="Li R."/>
            <person name="Lin C.F."/>
            <person name="Lin M.F."/>
            <person name="Lindblad-Toh K."/>
            <person name="Llopart A."/>
            <person name="Long M."/>
            <person name="Low L."/>
            <person name="Lozovsky E."/>
            <person name="Lu J."/>
            <person name="Luo M."/>
            <person name="Machado C.A."/>
            <person name="Makalowski W."/>
            <person name="Marzo M."/>
            <person name="Matsuda M."/>
            <person name="Matzkin L."/>
            <person name="McAllister B."/>
            <person name="McBride C.S."/>
            <person name="McKernan B."/>
            <person name="McKernan K."/>
            <person name="Mendez-Lago M."/>
            <person name="Minx P."/>
            <person name="Mollenhauer M.U."/>
            <person name="Montooth K."/>
            <person name="Mount S.M."/>
            <person name="Mu X."/>
            <person name="Myers E."/>
            <person name="Negre B."/>
            <person name="Newfeld S."/>
            <person name="Nielsen R."/>
            <person name="Noor M.A."/>
            <person name="O'Grady P."/>
            <person name="Pachter L."/>
            <person name="Papaceit M."/>
            <person name="Parisi M.J."/>
            <person name="Parisi M."/>
            <person name="Parts L."/>
            <person name="Pedersen J.S."/>
            <person name="Pesole G."/>
            <person name="Phillippy A.M."/>
            <person name="Ponting C.P."/>
            <person name="Pop M."/>
            <person name="Porcelli D."/>
            <person name="Powell J.R."/>
            <person name="Prohaska S."/>
            <person name="Pruitt K."/>
            <person name="Puig M."/>
            <person name="Quesneville H."/>
            <person name="Ram K.R."/>
            <person name="Rand D."/>
            <person name="Rasmussen M.D."/>
            <person name="Reed L.K."/>
            <person name="Reenan R."/>
            <person name="Reily A."/>
            <person name="Remington K.A."/>
            <person name="Rieger T.T."/>
            <person name="Ritchie M.G."/>
            <person name="Robin C."/>
            <person name="Rogers Y.H."/>
            <person name="Rohde C."/>
            <person name="Rozas J."/>
            <person name="Rubenfield M.J."/>
            <person name="Ruiz A."/>
            <person name="Russo S."/>
            <person name="Salzberg S.L."/>
            <person name="Sanchez-Gracia A."/>
            <person name="Saranga D.J."/>
            <person name="Sato H."/>
            <person name="Schaeffer S.W."/>
            <person name="Schatz M.C."/>
            <person name="Schlenke T."/>
            <person name="Schwartz R."/>
            <person name="Segarra C."/>
            <person name="Singh R.S."/>
            <person name="Sirot L."/>
            <person name="Sirota M."/>
            <person name="Sisneros N.B."/>
            <person name="Smith C.D."/>
            <person name="Smith T.F."/>
            <person name="Spieth J."/>
            <person name="Stage D.E."/>
            <person name="Stark A."/>
            <person name="Stephan W."/>
            <person name="Strausberg R.L."/>
            <person name="Strempel S."/>
            <person name="Sturgill D."/>
            <person name="Sutton G."/>
            <person name="Sutton G.G."/>
            <person name="Tao W."/>
            <person name="Teichmann S."/>
            <person name="Tobari Y.N."/>
            <person name="Tomimura Y."/>
            <person name="Tsolas J.M."/>
            <person name="Valente V.L."/>
            <person name="Venter E."/>
            <person name="Venter J.C."/>
            <person name="Vicario S."/>
            <person name="Vieira F.G."/>
            <person name="Vilella A.J."/>
            <person name="Villasante A."/>
            <person name="Walenz B."/>
            <person name="Wang J."/>
            <person name="Wasserman M."/>
            <person name="Watts T."/>
            <person name="Wilson D."/>
            <person name="Wilson R.K."/>
            <person name="Wing R.A."/>
            <person name="Wolfner M.F."/>
            <person name="Wong A."/>
            <person name="Wong G.K."/>
            <person name="Wu C.I."/>
            <person name="Wu G."/>
            <person name="Yamamoto D."/>
            <person name="Yang H.P."/>
            <person name="Yang S.P."/>
            <person name="Yorke J.A."/>
            <person name="Yoshida K."/>
            <person name="Zdobnov E."/>
            <person name="Zhang P."/>
            <person name="Zhang Y."/>
            <person name="Zimin A.V."/>
            <person name="Baldwin J."/>
            <person name="Abdouelleil A."/>
            <person name="Abdulkadir J."/>
            <person name="Abebe A."/>
            <person name="Abera B."/>
            <person name="Abreu J."/>
            <person name="Acer S.C."/>
            <person name="Aftuck L."/>
            <person name="Alexander A."/>
            <person name="An P."/>
            <person name="Anderson E."/>
            <person name="Anderson S."/>
            <person name="Arachi H."/>
            <person name="Azer M."/>
            <person name="Bachantsang P."/>
            <person name="Barry A."/>
            <person name="Bayul T."/>
            <person name="Berlin A."/>
            <person name="Bessette D."/>
            <person name="Bloom T."/>
            <person name="Blye J."/>
            <person name="Boguslavskiy L."/>
            <person name="Bonnet C."/>
            <person name="Boukhgalter B."/>
            <person name="Bourzgui I."/>
            <person name="Brown A."/>
            <person name="Cahill P."/>
            <person name="Channer S."/>
            <person name="Cheshatsang Y."/>
            <person name="Chuda L."/>
            <person name="Citroen M."/>
            <person name="Collymore A."/>
            <person name="Cooke P."/>
            <person name="Costello M."/>
            <person name="D'Aco K."/>
            <person name="Daza R."/>
            <person name="De Haan G."/>
            <person name="DeGray S."/>
            <person name="DeMaso C."/>
            <person name="Dhargay N."/>
            <person name="Dooley K."/>
            <person name="Dooley E."/>
            <person name="Doricent M."/>
            <person name="Dorje P."/>
            <person name="Dorjee K."/>
            <person name="Dupes A."/>
            <person name="Elong R."/>
            <person name="Falk J."/>
            <person name="Farina A."/>
            <person name="Faro S."/>
            <person name="Ferguson D."/>
            <person name="Fisher S."/>
            <person name="Foley C.D."/>
            <person name="Franke A."/>
            <person name="Friedrich D."/>
            <person name="Gadbois L."/>
            <person name="Gearin G."/>
            <person name="Gearin C.R."/>
            <person name="Giannoukos G."/>
            <person name="Goode T."/>
            <person name="Graham J."/>
            <person name="Grandbois E."/>
            <person name="Grewal S."/>
            <person name="Gyaltsen K."/>
            <person name="Hafez N."/>
            <person name="Hagos B."/>
            <person name="Hall J."/>
            <person name="Henson C."/>
            <person name="Hollinger A."/>
            <person name="Honan T."/>
            <person name="Huard M.D."/>
            <person name="Hughes L."/>
            <person name="Hurhula B."/>
            <person name="Husby M.E."/>
            <person name="Kamat A."/>
            <person name="Kanga B."/>
            <person name="Kashin S."/>
            <person name="Khazanovich D."/>
            <person name="Kisner P."/>
            <person name="Lance K."/>
            <person name="Lara M."/>
            <person name="Lee W."/>
            <person name="Lennon N."/>
            <person name="Letendre F."/>
            <person name="LeVine R."/>
            <person name="Lipovsky A."/>
            <person name="Liu X."/>
            <person name="Liu J."/>
            <person name="Liu S."/>
            <person name="Lokyitsang T."/>
            <person name="Lokyitsang Y."/>
            <person name="Lubonja R."/>
            <person name="Lui A."/>
            <person name="MacDonald P."/>
            <person name="Magnisalis V."/>
            <person name="Maru K."/>
            <person name="Matthews C."/>
            <person name="McCusker W."/>
            <person name="McDonough S."/>
            <person name="Mehta T."/>
            <person name="Meldrim J."/>
            <person name="Meneus L."/>
            <person name="Mihai O."/>
            <person name="Mihalev A."/>
            <person name="Mihova T."/>
            <person name="Mittelman R."/>
            <person name="Mlenga V."/>
            <person name="Montmayeur A."/>
            <person name="Mulrain L."/>
            <person name="Navidi A."/>
            <person name="Naylor J."/>
            <person name="Negash T."/>
            <person name="Nguyen T."/>
            <person name="Nguyen N."/>
            <person name="Nicol R."/>
            <person name="Norbu C."/>
            <person name="Norbu N."/>
            <person name="Novod N."/>
            <person name="O'Neill B."/>
            <person name="Osman S."/>
            <person name="Markiewicz E."/>
            <person name="Oyono O.L."/>
            <person name="Patti C."/>
            <person name="Phunkhang P."/>
            <person name="Pierre F."/>
            <person name="Priest M."/>
            <person name="Raghuraman S."/>
            <person name="Rege F."/>
            <person name="Reyes R."/>
            <person name="Rise C."/>
            <person name="Rogov P."/>
            <person name="Ross K."/>
            <person name="Ryan E."/>
            <person name="Settipalli S."/>
            <person name="Shea T."/>
            <person name="Sherpa N."/>
            <person name="Shi L."/>
            <person name="Shih D."/>
            <person name="Sparrow T."/>
            <person name="Spaulding J."/>
            <person name="Stalker J."/>
            <person name="Stange-Thomann N."/>
            <person name="Stavropoulos S."/>
            <person name="Stone C."/>
            <person name="Strader C."/>
            <person name="Tesfaye S."/>
            <person name="Thomson T."/>
            <person name="Thoulutsang Y."/>
            <person name="Thoulutsang D."/>
            <person name="Topham K."/>
            <person name="Topping I."/>
            <person name="Tsamla T."/>
            <person name="Vassiliev H."/>
            <person name="Vo A."/>
            <person name="Wangchuk T."/>
            <person name="Wangdi T."/>
            <person name="Weiand M."/>
            <person name="Wilkinson J."/>
            <person name="Wilson A."/>
            <person name="Yadav S."/>
            <person name="Young G."/>
            <person name="Yu Q."/>
            <person name="Zembek L."/>
            <person name="Zhong D."/>
            <person name="Zimmer A."/>
            <person name="Zwirko Z."/>
            <person name="Jaffe D.B."/>
            <person name="Alvarez P."/>
            <person name="Brockman W."/>
            <person name="Butler J."/>
            <person name="Chin C."/>
            <person name="Gnerre S."/>
            <person name="Grabherr M."/>
            <person name="Kleber M."/>
            <person name="Mauceli E."/>
            <person name="MacCallum I."/>
        </authorList>
    </citation>
    <scope>NUCLEOTIDE SEQUENCE [LARGE SCALE GENOMIC DNA]</scope>
    <source>
        <strain evidence="6">Tucson 14030-0811.24</strain>
    </source>
</reference>
<evidence type="ECO:0000313" key="6">
    <source>
        <dbReference type="Proteomes" id="UP000007798"/>
    </source>
</evidence>
<dbReference type="InterPro" id="IPR000850">
    <property type="entry name" value="Adenylat/UMP-CMP_kin"/>
</dbReference>
<sequence>MAPPILWIIGGPSSGKGTQCEKIVGKYGFTHINPDEIVNREIEAKSASGKKFEGLRSQGQEVPFDEILPFIEKLMMEQRGGIKGFVIDGYPHTLAEANLMEQSLGSPDMIIALEILPESAGARAQSSSGGAPRHSQSTYKRNAKSIFEQYSDKLVQIDGERDVDQIFEDIVPNIDLLMKNRGGNRLPIER</sequence>